<proteinExistence type="predicted"/>
<dbReference type="Proteomes" id="UP000701853">
    <property type="component" value="Chromosome 10"/>
</dbReference>
<keyword evidence="2" id="KW-1185">Reference proteome</keyword>
<evidence type="ECO:0000313" key="2">
    <source>
        <dbReference type="Proteomes" id="UP000701853"/>
    </source>
</evidence>
<name>A0A8J5YEB3_9ROSI</name>
<evidence type="ECO:0000313" key="1">
    <source>
        <dbReference type="EMBL" id="KAG8481648.1"/>
    </source>
</evidence>
<gene>
    <name evidence="1" type="ORF">CXB51_026518</name>
</gene>
<sequence length="148" mass="16403">MAQIGRTGHANYPFKGKMRVDPVKTRYPFPLPHAKTLKAYNFLSFSIFPLSRKVDILAYNRPSRSDRDERDKAHRRCVCDITPVHGHVRLLRGGGVTHGGEICAMCGTWGLLRLQTTAPWGFLFAEICLCFGPCSLGQGGEPMVVVGT</sequence>
<protein>
    <submittedName>
        <fullName evidence="1">Uncharacterized protein</fullName>
    </submittedName>
</protein>
<reference evidence="1 2" key="1">
    <citation type="journal article" date="2021" name="bioRxiv">
        <title>The Gossypium anomalum genome as a resource for cotton improvement and evolutionary analysis of hybrid incompatibility.</title>
        <authorList>
            <person name="Grover C.E."/>
            <person name="Yuan D."/>
            <person name="Arick M.A."/>
            <person name="Miller E.R."/>
            <person name="Hu G."/>
            <person name="Peterson D.G."/>
            <person name="Wendel J.F."/>
            <person name="Udall J.A."/>
        </authorList>
    </citation>
    <scope>NUCLEOTIDE SEQUENCE [LARGE SCALE GENOMIC DNA]</scope>
    <source>
        <strain evidence="1">JFW-Udall</strain>
        <tissue evidence="1">Leaf</tissue>
    </source>
</reference>
<organism evidence="1 2">
    <name type="scientific">Gossypium anomalum</name>
    <dbReference type="NCBI Taxonomy" id="47600"/>
    <lineage>
        <taxon>Eukaryota</taxon>
        <taxon>Viridiplantae</taxon>
        <taxon>Streptophyta</taxon>
        <taxon>Embryophyta</taxon>
        <taxon>Tracheophyta</taxon>
        <taxon>Spermatophyta</taxon>
        <taxon>Magnoliopsida</taxon>
        <taxon>eudicotyledons</taxon>
        <taxon>Gunneridae</taxon>
        <taxon>Pentapetalae</taxon>
        <taxon>rosids</taxon>
        <taxon>malvids</taxon>
        <taxon>Malvales</taxon>
        <taxon>Malvaceae</taxon>
        <taxon>Malvoideae</taxon>
        <taxon>Gossypium</taxon>
    </lineage>
</organism>
<dbReference type="EMBL" id="JAHUZN010000010">
    <property type="protein sequence ID" value="KAG8481648.1"/>
    <property type="molecule type" value="Genomic_DNA"/>
</dbReference>
<comment type="caution">
    <text evidence="1">The sequence shown here is derived from an EMBL/GenBank/DDBJ whole genome shotgun (WGS) entry which is preliminary data.</text>
</comment>
<accession>A0A8J5YEB3</accession>
<dbReference type="AlphaFoldDB" id="A0A8J5YEB3"/>